<dbReference type="RefSeq" id="XP_029216364.1">
    <property type="nucleotide sequence ID" value="XM_029360388.1"/>
</dbReference>
<feature type="compositionally biased region" description="Basic and acidic residues" evidence="1">
    <location>
        <begin position="55"/>
        <end position="71"/>
    </location>
</feature>
<reference evidence="2 3" key="1">
    <citation type="submission" date="2017-09" db="EMBL/GenBank/DDBJ databases">
        <title>Genome sequencing of Besnoitia besnoiti strain Bb-Ger1.</title>
        <authorList>
            <person name="Schares G."/>
            <person name="Venepally P."/>
            <person name="Lorenzi H.A."/>
        </authorList>
    </citation>
    <scope>NUCLEOTIDE SEQUENCE [LARGE SCALE GENOMIC DNA]</scope>
    <source>
        <strain evidence="2 3">Bb-Ger1</strain>
    </source>
</reference>
<name>A0A2A9M322_BESBE</name>
<gene>
    <name evidence="2" type="ORF">BESB_016730</name>
</gene>
<dbReference type="EMBL" id="NWUJ01000011">
    <property type="protein sequence ID" value="PFH32355.1"/>
    <property type="molecule type" value="Genomic_DNA"/>
</dbReference>
<dbReference type="KEGG" id="bbes:BESB_016730"/>
<comment type="caution">
    <text evidence="2">The sequence shown here is derived from an EMBL/GenBank/DDBJ whole genome shotgun (WGS) entry which is preliminary data.</text>
</comment>
<evidence type="ECO:0000313" key="2">
    <source>
        <dbReference type="EMBL" id="PFH32355.1"/>
    </source>
</evidence>
<dbReference type="AlphaFoldDB" id="A0A2A9M322"/>
<feature type="compositionally biased region" description="Low complexity" evidence="1">
    <location>
        <begin position="163"/>
        <end position="176"/>
    </location>
</feature>
<dbReference type="Proteomes" id="UP000224006">
    <property type="component" value="Chromosome X"/>
</dbReference>
<accession>A0A2A9M322</accession>
<feature type="region of interest" description="Disordered" evidence="1">
    <location>
        <begin position="161"/>
        <end position="191"/>
    </location>
</feature>
<feature type="compositionally biased region" description="Basic and acidic residues" evidence="1">
    <location>
        <begin position="87"/>
        <end position="99"/>
    </location>
</feature>
<feature type="compositionally biased region" description="Basic and acidic residues" evidence="1">
    <location>
        <begin position="13"/>
        <end position="36"/>
    </location>
</feature>
<keyword evidence="3" id="KW-1185">Reference proteome</keyword>
<proteinExistence type="predicted"/>
<protein>
    <submittedName>
        <fullName evidence="2">Uncharacterized protein</fullName>
    </submittedName>
</protein>
<evidence type="ECO:0000256" key="1">
    <source>
        <dbReference type="SAM" id="MobiDB-lite"/>
    </source>
</evidence>
<dbReference type="VEuPathDB" id="ToxoDB:BESB_016730"/>
<sequence>MGRASEGAVTAEDAEHGEKARTDAAAKDREARRGRGEGAASQEETREAPLTLCDEFAHTQRLEEAALRDSRQTTQRSVADGQEGGSEGERERAADRDGSRSASELHPAEANAEACGRDPDGAVVSLPERCESADLEEQSECLPEHLRLAFFALLDDEKARALPSPASSSAPSASRPPSAPTPPSSWSSSGP</sequence>
<organism evidence="2 3">
    <name type="scientific">Besnoitia besnoiti</name>
    <name type="common">Apicomplexan protozoan</name>
    <dbReference type="NCBI Taxonomy" id="94643"/>
    <lineage>
        <taxon>Eukaryota</taxon>
        <taxon>Sar</taxon>
        <taxon>Alveolata</taxon>
        <taxon>Apicomplexa</taxon>
        <taxon>Conoidasida</taxon>
        <taxon>Coccidia</taxon>
        <taxon>Eucoccidiorida</taxon>
        <taxon>Eimeriorina</taxon>
        <taxon>Sarcocystidae</taxon>
        <taxon>Besnoitia</taxon>
    </lineage>
</organism>
<evidence type="ECO:0000313" key="3">
    <source>
        <dbReference type="Proteomes" id="UP000224006"/>
    </source>
</evidence>
<dbReference type="GeneID" id="40306734"/>
<feature type="region of interest" description="Disordered" evidence="1">
    <location>
        <begin position="1"/>
        <end position="139"/>
    </location>
</feature>